<name>A0ABV8NU37_9BURK</name>
<organism evidence="4 5">
    <name type="scientific">Candidimonas humi</name>
    <dbReference type="NCBI Taxonomy" id="683355"/>
    <lineage>
        <taxon>Bacteria</taxon>
        <taxon>Pseudomonadati</taxon>
        <taxon>Pseudomonadota</taxon>
        <taxon>Betaproteobacteria</taxon>
        <taxon>Burkholderiales</taxon>
        <taxon>Alcaligenaceae</taxon>
        <taxon>Candidimonas</taxon>
    </lineage>
</organism>
<accession>A0ABV8NU37</accession>
<evidence type="ECO:0000256" key="2">
    <source>
        <dbReference type="ARBA" id="ARBA00023002"/>
    </source>
</evidence>
<dbReference type="Proteomes" id="UP001595848">
    <property type="component" value="Unassembled WGS sequence"/>
</dbReference>
<dbReference type="PANTHER" id="PTHR30466">
    <property type="entry name" value="FLAVIN REDUCTASE"/>
    <property type="match status" value="1"/>
</dbReference>
<proteinExistence type="inferred from homology"/>
<dbReference type="Pfam" id="PF01614">
    <property type="entry name" value="IclR_C"/>
    <property type="match status" value="1"/>
</dbReference>
<dbReference type="InterPro" id="IPR014757">
    <property type="entry name" value="Tscrpt_reg_IclR_C"/>
</dbReference>
<dbReference type="PANTHER" id="PTHR30466:SF11">
    <property type="entry name" value="FLAVIN-DEPENDENT MONOOXYGENASE, REDUCTASE SUBUNIT HSAB"/>
    <property type="match status" value="1"/>
</dbReference>
<dbReference type="Gene3D" id="2.30.110.10">
    <property type="entry name" value="Electron Transport, Fmn-binding Protein, Chain A"/>
    <property type="match status" value="1"/>
</dbReference>
<evidence type="ECO:0000256" key="1">
    <source>
        <dbReference type="ARBA" id="ARBA00008898"/>
    </source>
</evidence>
<dbReference type="InterPro" id="IPR050268">
    <property type="entry name" value="NADH-dep_flavin_reductase"/>
</dbReference>
<evidence type="ECO:0000259" key="3">
    <source>
        <dbReference type="PROSITE" id="PS51078"/>
    </source>
</evidence>
<gene>
    <name evidence="4" type="ORF">ACFOY1_02615</name>
</gene>
<protein>
    <submittedName>
        <fullName evidence="4">Flavin reductase</fullName>
    </submittedName>
</protein>
<dbReference type="RefSeq" id="WP_246600269.1">
    <property type="nucleotide sequence ID" value="NZ_JAHTBN010000001.1"/>
</dbReference>
<dbReference type="Pfam" id="PF01613">
    <property type="entry name" value="Flavin_Reduct"/>
    <property type="match status" value="1"/>
</dbReference>
<dbReference type="Gene3D" id="3.30.450.40">
    <property type="match status" value="1"/>
</dbReference>
<evidence type="ECO:0000313" key="5">
    <source>
        <dbReference type="Proteomes" id="UP001595848"/>
    </source>
</evidence>
<dbReference type="SUPFAM" id="SSF50475">
    <property type="entry name" value="FMN-binding split barrel"/>
    <property type="match status" value="1"/>
</dbReference>
<dbReference type="SMART" id="SM00903">
    <property type="entry name" value="Flavin_Reduct"/>
    <property type="match status" value="1"/>
</dbReference>
<dbReference type="EMBL" id="JBHSBV010000001">
    <property type="protein sequence ID" value="MFC4199836.1"/>
    <property type="molecule type" value="Genomic_DNA"/>
</dbReference>
<dbReference type="SUPFAM" id="SSF55781">
    <property type="entry name" value="GAF domain-like"/>
    <property type="match status" value="1"/>
</dbReference>
<dbReference type="InterPro" id="IPR012349">
    <property type="entry name" value="Split_barrel_FMN-bd"/>
</dbReference>
<reference evidence="5" key="1">
    <citation type="journal article" date="2019" name="Int. J. Syst. Evol. Microbiol.">
        <title>The Global Catalogue of Microorganisms (GCM) 10K type strain sequencing project: providing services to taxonomists for standard genome sequencing and annotation.</title>
        <authorList>
            <consortium name="The Broad Institute Genomics Platform"/>
            <consortium name="The Broad Institute Genome Sequencing Center for Infectious Disease"/>
            <person name="Wu L."/>
            <person name="Ma J."/>
        </authorList>
    </citation>
    <scope>NUCLEOTIDE SEQUENCE [LARGE SCALE GENOMIC DNA]</scope>
    <source>
        <strain evidence="5">LMG 24813</strain>
    </source>
</reference>
<comment type="similarity">
    <text evidence="1">Belongs to the non-flavoprotein flavin reductase family.</text>
</comment>
<comment type="caution">
    <text evidence="4">The sequence shown here is derived from an EMBL/GenBank/DDBJ whole genome shotgun (WGS) entry which is preliminary data.</text>
</comment>
<evidence type="ECO:0000313" key="4">
    <source>
        <dbReference type="EMBL" id="MFC4199836.1"/>
    </source>
</evidence>
<keyword evidence="5" id="KW-1185">Reference proteome</keyword>
<sequence>MGTFLTGVTVVTTRDAQGRNYGVTANSFSSVSLDPPLILWSQSLTSKSHPAFRDSDYFVINIMADNQISVSNHFAKSGEDKFSGMSFSEGIGGAPVIDECAAHLECRKVATYPGGDHVVFLGRVENMRHRPESKPLAFGRGRYMVAYAHDLGPVSLELGGSNLADIEAIRVATAALPEICERVGQHTLCLAVWGNRGPTAIRWEPSSNPVSENLRTGYVMSIVRSATGRAFTAFLPPSVSSALVEEDLRLSRRDDDDDMARKLRFEAHVEEARRHGLARATEPGASPVHQVAVNAFSAPVFNAEGRMVLALSLTSRASRLDPDWDGAVPQALAAAAAQLSQRLGYRPPQQAAQA</sequence>
<dbReference type="InterPro" id="IPR002563">
    <property type="entry name" value="Flavin_Rdtase-like_dom"/>
</dbReference>
<dbReference type="PROSITE" id="PS51078">
    <property type="entry name" value="ICLR_ED"/>
    <property type="match status" value="1"/>
</dbReference>
<feature type="domain" description="IclR-ED" evidence="3">
    <location>
        <begin position="154"/>
        <end position="345"/>
    </location>
</feature>
<keyword evidence="2" id="KW-0560">Oxidoreductase</keyword>
<dbReference type="InterPro" id="IPR029016">
    <property type="entry name" value="GAF-like_dom_sf"/>
</dbReference>